<proteinExistence type="inferred from homology"/>
<reference evidence="7" key="1">
    <citation type="submission" date="2019-11" db="EMBL/GenBank/DDBJ databases">
        <title>Isolation and characterization of two novel species in the genus Thiomicrorhabdus.</title>
        <authorList>
            <person name="Mochizuki J."/>
            <person name="Kojima H."/>
            <person name="Fukui M."/>
        </authorList>
    </citation>
    <scope>NUCLEOTIDE SEQUENCE [LARGE SCALE GENOMIC DNA]</scope>
    <source>
        <strain evidence="7">AkT22</strain>
    </source>
</reference>
<evidence type="ECO:0000256" key="2">
    <source>
        <dbReference type="ARBA" id="ARBA00022448"/>
    </source>
</evidence>
<keyword evidence="5" id="KW-0143">Chaperone</keyword>
<dbReference type="PRINTS" id="PR01594">
    <property type="entry name" value="SECBCHAPRONE"/>
</dbReference>
<evidence type="ECO:0000256" key="4">
    <source>
        <dbReference type="ARBA" id="ARBA00023010"/>
    </source>
</evidence>
<dbReference type="PANTHER" id="PTHR36918">
    <property type="match status" value="1"/>
</dbReference>
<keyword evidence="2 5" id="KW-0813">Transport</keyword>
<comment type="subunit">
    <text evidence="5">Homotetramer, a dimer of dimers. One homotetramer interacts with 1 SecA dimer.</text>
</comment>
<keyword evidence="5" id="KW-0963">Cytoplasm</keyword>
<accession>A0A6F8PK98</accession>
<dbReference type="PANTHER" id="PTHR36918:SF1">
    <property type="entry name" value="PROTEIN-EXPORT PROTEIN SECB"/>
    <property type="match status" value="1"/>
</dbReference>
<evidence type="ECO:0000256" key="1">
    <source>
        <dbReference type="ARBA" id="ARBA00009990"/>
    </source>
</evidence>
<name>A0A6F8PK98_9GAMM</name>
<dbReference type="HAMAP" id="MF_00821">
    <property type="entry name" value="SecB"/>
    <property type="match status" value="1"/>
</dbReference>
<keyword evidence="4 5" id="KW-0811">Translocation</keyword>
<dbReference type="NCBIfam" id="TIGR00809">
    <property type="entry name" value="secB"/>
    <property type="match status" value="1"/>
</dbReference>
<dbReference type="GO" id="GO:0051082">
    <property type="term" value="F:unfolded protein binding"/>
    <property type="evidence" value="ECO:0007669"/>
    <property type="project" value="InterPro"/>
</dbReference>
<dbReference type="Proteomes" id="UP000501466">
    <property type="component" value="Chromosome"/>
</dbReference>
<dbReference type="GO" id="GO:0015031">
    <property type="term" value="P:protein transport"/>
    <property type="evidence" value="ECO:0007669"/>
    <property type="project" value="UniProtKB-UniRule"/>
</dbReference>
<dbReference type="EMBL" id="AP021888">
    <property type="protein sequence ID" value="BBP42498.1"/>
    <property type="molecule type" value="Genomic_DNA"/>
</dbReference>
<dbReference type="GO" id="GO:0006457">
    <property type="term" value="P:protein folding"/>
    <property type="evidence" value="ECO:0007669"/>
    <property type="project" value="UniProtKB-UniRule"/>
</dbReference>
<evidence type="ECO:0000256" key="5">
    <source>
        <dbReference type="HAMAP-Rule" id="MF_00821"/>
    </source>
</evidence>
<keyword evidence="3 5" id="KW-0653">Protein transport</keyword>
<gene>
    <name evidence="5 6" type="primary">secB</name>
    <name evidence="6" type="ORF">THMIRHAT_02440</name>
</gene>
<dbReference type="NCBIfam" id="NF004393">
    <property type="entry name" value="PRK05751.1-4"/>
    <property type="match status" value="1"/>
</dbReference>
<dbReference type="Pfam" id="PF02556">
    <property type="entry name" value="SecB"/>
    <property type="match status" value="1"/>
</dbReference>
<organism evidence="6 7">
    <name type="scientific">Thiosulfativibrio zosterae</name>
    <dbReference type="NCBI Taxonomy" id="2675053"/>
    <lineage>
        <taxon>Bacteria</taxon>
        <taxon>Pseudomonadati</taxon>
        <taxon>Pseudomonadota</taxon>
        <taxon>Gammaproteobacteria</taxon>
        <taxon>Thiotrichales</taxon>
        <taxon>Piscirickettsiaceae</taxon>
        <taxon>Thiosulfativibrio</taxon>
    </lineage>
</organism>
<dbReference type="GO" id="GO:0005737">
    <property type="term" value="C:cytoplasm"/>
    <property type="evidence" value="ECO:0007669"/>
    <property type="project" value="UniProtKB-SubCell"/>
</dbReference>
<protein>
    <recommendedName>
        <fullName evidence="5">Protein-export protein SecB</fullName>
    </recommendedName>
</protein>
<evidence type="ECO:0000256" key="3">
    <source>
        <dbReference type="ARBA" id="ARBA00022927"/>
    </source>
</evidence>
<dbReference type="AlphaFoldDB" id="A0A6F8PK98"/>
<dbReference type="KEGG" id="tzo:THMIRHAT_02440"/>
<sequence>MSEVQKVFQIQKIYTQDVSFESPNSPAVFTKEFQPQLDVDLSVDSRQLEEGVFHASVRVTVTTKVEDAIAFVCEVKQAGIFTIVGFDQNELGYLLGSQCPAALFPYVREAVSDLVVRGGFPQLLLEPVNFDAMFAEHAQRKQAETAS</sequence>
<dbReference type="InterPro" id="IPR035958">
    <property type="entry name" value="SecB-like_sf"/>
</dbReference>
<dbReference type="GO" id="GO:0051262">
    <property type="term" value="P:protein tetramerization"/>
    <property type="evidence" value="ECO:0007669"/>
    <property type="project" value="InterPro"/>
</dbReference>
<comment type="function">
    <text evidence="5">One of the proteins required for the normal export of preproteins out of the cell cytoplasm. It is a molecular chaperone that binds to a subset of precursor proteins, maintaining them in a translocation-competent state. It also specifically binds to its receptor SecA.</text>
</comment>
<dbReference type="Gene3D" id="3.10.420.10">
    <property type="entry name" value="SecB-like"/>
    <property type="match status" value="1"/>
</dbReference>
<evidence type="ECO:0000313" key="6">
    <source>
        <dbReference type="EMBL" id="BBP42498.1"/>
    </source>
</evidence>
<keyword evidence="7" id="KW-1185">Reference proteome</keyword>
<dbReference type="SUPFAM" id="SSF54611">
    <property type="entry name" value="SecB-like"/>
    <property type="match status" value="1"/>
</dbReference>
<dbReference type="InterPro" id="IPR003708">
    <property type="entry name" value="SecB"/>
</dbReference>
<comment type="similarity">
    <text evidence="1 5">Belongs to the SecB family.</text>
</comment>
<dbReference type="RefSeq" id="WP_173289982.1">
    <property type="nucleotide sequence ID" value="NZ_AP021888.1"/>
</dbReference>
<evidence type="ECO:0000313" key="7">
    <source>
        <dbReference type="Proteomes" id="UP000501466"/>
    </source>
</evidence>
<comment type="subcellular location">
    <subcellularLocation>
        <location evidence="5">Cytoplasm</location>
    </subcellularLocation>
</comment>